<keyword evidence="7" id="KW-1185">Reference proteome</keyword>
<organism evidence="6 7">
    <name type="scientific">Culter alburnus</name>
    <name type="common">Topmouth culter</name>
    <dbReference type="NCBI Taxonomy" id="194366"/>
    <lineage>
        <taxon>Eukaryota</taxon>
        <taxon>Metazoa</taxon>
        <taxon>Chordata</taxon>
        <taxon>Craniata</taxon>
        <taxon>Vertebrata</taxon>
        <taxon>Euteleostomi</taxon>
        <taxon>Actinopterygii</taxon>
        <taxon>Neopterygii</taxon>
        <taxon>Teleostei</taxon>
        <taxon>Ostariophysi</taxon>
        <taxon>Cypriniformes</taxon>
        <taxon>Xenocyprididae</taxon>
        <taxon>Xenocypridinae</taxon>
        <taxon>Culter</taxon>
    </lineage>
</organism>
<dbReference type="PROSITE" id="PS51720">
    <property type="entry name" value="G_AIG1"/>
    <property type="match status" value="1"/>
</dbReference>
<evidence type="ECO:0000313" key="7">
    <source>
        <dbReference type="Proteomes" id="UP001479290"/>
    </source>
</evidence>
<dbReference type="PANTHER" id="PTHR10903:SF186">
    <property type="entry name" value="GTPASE IMAP FAMILY MEMBER 4-LIKE-RELATED"/>
    <property type="match status" value="1"/>
</dbReference>
<evidence type="ECO:0000256" key="1">
    <source>
        <dbReference type="ARBA" id="ARBA00008535"/>
    </source>
</evidence>
<accession>A0AAW2B046</accession>
<dbReference type="GO" id="GO:0005525">
    <property type="term" value="F:GTP binding"/>
    <property type="evidence" value="ECO:0007669"/>
    <property type="project" value="UniProtKB-KW"/>
</dbReference>
<evidence type="ECO:0000256" key="3">
    <source>
        <dbReference type="ARBA" id="ARBA00023134"/>
    </source>
</evidence>
<feature type="region of interest" description="Disordered" evidence="4">
    <location>
        <begin position="157"/>
        <end position="176"/>
    </location>
</feature>
<keyword evidence="3" id="KW-0342">GTP-binding</keyword>
<evidence type="ECO:0000259" key="5">
    <source>
        <dbReference type="PROSITE" id="PS51720"/>
    </source>
</evidence>
<dbReference type="InterPro" id="IPR045058">
    <property type="entry name" value="GIMA/IAN/Toc"/>
</dbReference>
<dbReference type="Pfam" id="PF04548">
    <property type="entry name" value="AIG1"/>
    <property type="match status" value="1"/>
</dbReference>
<evidence type="ECO:0000256" key="4">
    <source>
        <dbReference type="SAM" id="MobiDB-lite"/>
    </source>
</evidence>
<reference evidence="6 7" key="1">
    <citation type="submission" date="2024-05" db="EMBL/GenBank/DDBJ databases">
        <title>A high-quality chromosomal-level genome assembly of Topmouth culter (Culter alburnus).</title>
        <authorList>
            <person name="Zhao H."/>
        </authorList>
    </citation>
    <scope>NUCLEOTIDE SEQUENCE [LARGE SCALE GENOMIC DNA]</scope>
    <source>
        <strain evidence="6">CATC2023</strain>
        <tissue evidence="6">Muscle</tissue>
    </source>
</reference>
<dbReference type="EMBL" id="JAWDJR010000003">
    <property type="protein sequence ID" value="KAK9978708.1"/>
    <property type="molecule type" value="Genomic_DNA"/>
</dbReference>
<comment type="caution">
    <text evidence="6">The sequence shown here is derived from an EMBL/GenBank/DDBJ whole genome shotgun (WGS) entry which is preliminary data.</text>
</comment>
<evidence type="ECO:0000313" key="6">
    <source>
        <dbReference type="EMBL" id="KAK9978708.1"/>
    </source>
</evidence>
<protein>
    <recommendedName>
        <fullName evidence="5">AIG1-type G domain-containing protein</fullName>
    </recommendedName>
</protein>
<dbReference type="InterPro" id="IPR027417">
    <property type="entry name" value="P-loop_NTPase"/>
</dbReference>
<dbReference type="Proteomes" id="UP001479290">
    <property type="component" value="Unassembled WGS sequence"/>
</dbReference>
<name>A0AAW2B046_CULAL</name>
<feature type="domain" description="AIG1-type G" evidence="5">
    <location>
        <begin position="1"/>
        <end position="122"/>
    </location>
</feature>
<proteinExistence type="inferred from homology"/>
<dbReference type="AlphaFoldDB" id="A0AAW2B046"/>
<dbReference type="Gene3D" id="3.40.50.300">
    <property type="entry name" value="P-loop containing nucleotide triphosphate hydrolases"/>
    <property type="match status" value="1"/>
</dbReference>
<gene>
    <name evidence="6" type="ORF">ABG768_020447</name>
</gene>
<comment type="similarity">
    <text evidence="1">Belongs to the TRAFAC class TrmE-Era-EngA-EngB-Septin-like GTPase superfamily. AIG1/Toc34/Toc159-like paraseptin GTPase family. IAN subfamily.</text>
</comment>
<sequence length="188" mass="22178">MRITEHEQQILQMIKMMFGQDVLKYSIILFTRGDLLKDQTIEELINNNNKLRDLVDQCGGRYHVFSNRGLGRKCVPGGAWGGCGFLRQNNREQVNDLLQKIDTMIKQNGGRYYSNEIYEEAERFRQEEEEWREQQEKKKIQEFKRREKERKEKIEKVMKAEEERNRAEEKSSKTDIGAGVGAAVRAFI</sequence>
<feature type="compositionally biased region" description="Basic and acidic residues" evidence="4">
    <location>
        <begin position="157"/>
        <end position="173"/>
    </location>
</feature>
<keyword evidence="2" id="KW-0547">Nucleotide-binding</keyword>
<dbReference type="PANTHER" id="PTHR10903">
    <property type="entry name" value="GTPASE, IMAP FAMILY MEMBER-RELATED"/>
    <property type="match status" value="1"/>
</dbReference>
<dbReference type="InterPro" id="IPR006703">
    <property type="entry name" value="G_AIG1"/>
</dbReference>
<evidence type="ECO:0000256" key="2">
    <source>
        <dbReference type="ARBA" id="ARBA00022741"/>
    </source>
</evidence>